<evidence type="ECO:0000313" key="8">
    <source>
        <dbReference type="EMBL" id="NDL64008.1"/>
    </source>
</evidence>
<name>A0A845SN88_9GAMM</name>
<evidence type="ECO:0000256" key="6">
    <source>
        <dbReference type="PROSITE-ProRule" id="PRU00421"/>
    </source>
</evidence>
<dbReference type="GO" id="GO:0016301">
    <property type="term" value="F:kinase activity"/>
    <property type="evidence" value="ECO:0007669"/>
    <property type="project" value="UniProtKB-KW"/>
</dbReference>
<keyword evidence="4" id="KW-0598">Phosphotransferase system</keyword>
<feature type="active site" description="Phosphocysteine intermediate; for EIIB activity" evidence="6">
    <location>
        <position position="47"/>
    </location>
</feature>
<dbReference type="PROSITE" id="PS51098">
    <property type="entry name" value="PTS_EIIB_TYPE_1"/>
    <property type="match status" value="1"/>
</dbReference>
<dbReference type="PANTHER" id="PTHR30009">
    <property type="entry name" value="CYTOCHROME C-TYPE SYNTHESIS PROTEIN AND PTS TRANSMEMBRANE COMPONENT"/>
    <property type="match status" value="1"/>
</dbReference>
<organism evidence="8 9">
    <name type="scientific">Acerihabitans arboris</name>
    <dbReference type="NCBI Taxonomy" id="2691583"/>
    <lineage>
        <taxon>Bacteria</taxon>
        <taxon>Pseudomonadati</taxon>
        <taxon>Pseudomonadota</taxon>
        <taxon>Gammaproteobacteria</taxon>
        <taxon>Enterobacterales</taxon>
        <taxon>Pectobacteriaceae</taxon>
        <taxon>Acerihabitans</taxon>
    </lineage>
</organism>
<evidence type="ECO:0000313" key="9">
    <source>
        <dbReference type="Proteomes" id="UP000461443"/>
    </source>
</evidence>
<evidence type="ECO:0000256" key="3">
    <source>
        <dbReference type="ARBA" id="ARBA00022679"/>
    </source>
</evidence>
<gene>
    <name evidence="8" type="ORF">GRH90_14780</name>
</gene>
<protein>
    <submittedName>
        <fullName evidence="8">PTS transporter subunit EIIB</fullName>
    </submittedName>
</protein>
<dbReference type="AlphaFoldDB" id="A0A845SN88"/>
<keyword evidence="3" id="KW-0808">Transferase</keyword>
<keyword evidence="2" id="KW-0762">Sugar transport</keyword>
<dbReference type="SUPFAM" id="SSF55604">
    <property type="entry name" value="Glucose permease domain IIB"/>
    <property type="match status" value="1"/>
</dbReference>
<dbReference type="NCBIfam" id="TIGR00826">
    <property type="entry name" value="EIIB_glc"/>
    <property type="match status" value="1"/>
</dbReference>
<accession>A0A845SN88</accession>
<evidence type="ECO:0000259" key="7">
    <source>
        <dbReference type="PROSITE" id="PS51098"/>
    </source>
</evidence>
<keyword evidence="5" id="KW-0418">Kinase</keyword>
<evidence type="ECO:0000256" key="2">
    <source>
        <dbReference type="ARBA" id="ARBA00022597"/>
    </source>
</evidence>
<comment type="caution">
    <text evidence="8">The sequence shown here is derived from an EMBL/GenBank/DDBJ whole genome shotgun (WGS) entry which is preliminary data.</text>
</comment>
<evidence type="ECO:0000256" key="5">
    <source>
        <dbReference type="ARBA" id="ARBA00022777"/>
    </source>
</evidence>
<dbReference type="Pfam" id="PF00367">
    <property type="entry name" value="PTS_EIIB"/>
    <property type="match status" value="1"/>
</dbReference>
<dbReference type="InterPro" id="IPR018113">
    <property type="entry name" value="PTrfase_EIIB_Cys"/>
</dbReference>
<dbReference type="InterPro" id="IPR050429">
    <property type="entry name" value="PTS_Glucose_EIICBA"/>
</dbReference>
<dbReference type="GO" id="GO:0005886">
    <property type="term" value="C:plasma membrane"/>
    <property type="evidence" value="ECO:0007669"/>
    <property type="project" value="TreeGrafter"/>
</dbReference>
<dbReference type="RefSeq" id="WP_162366727.1">
    <property type="nucleotide sequence ID" value="NZ_WUBS01000010.1"/>
</dbReference>
<dbReference type="Proteomes" id="UP000461443">
    <property type="component" value="Unassembled WGS sequence"/>
</dbReference>
<dbReference type="PANTHER" id="PTHR30009:SF20">
    <property type="entry name" value="PTS SYSTEM GLUCOSE-SPECIFIC EIICB COMPONENT-RELATED"/>
    <property type="match status" value="1"/>
</dbReference>
<dbReference type="EMBL" id="WUBS01000010">
    <property type="protein sequence ID" value="NDL64008.1"/>
    <property type="molecule type" value="Genomic_DNA"/>
</dbReference>
<dbReference type="GO" id="GO:0090564">
    <property type="term" value="F:protein-phosphocysteine-glucose phosphotransferase system transporter activity"/>
    <property type="evidence" value="ECO:0007669"/>
    <property type="project" value="TreeGrafter"/>
</dbReference>
<dbReference type="InterPro" id="IPR001996">
    <property type="entry name" value="PTS_IIB_1"/>
</dbReference>
<keyword evidence="1" id="KW-0813">Transport</keyword>
<sequence>MVNIKEFMRFFKEKLTHQNNLAPRDPDIASLITALGEQGNIVDVDACITRLRVKVKDLGKVNTGQIQHLGALGVVVIGQEVQAIFGRQSDNLRRELSERFGLGDSQEK</sequence>
<keyword evidence="9" id="KW-1185">Reference proteome</keyword>
<dbReference type="InterPro" id="IPR036878">
    <property type="entry name" value="Glu_permease_IIB"/>
</dbReference>
<evidence type="ECO:0000256" key="4">
    <source>
        <dbReference type="ARBA" id="ARBA00022683"/>
    </source>
</evidence>
<reference evidence="8 9" key="1">
    <citation type="submission" date="2019-12" db="EMBL/GenBank/DDBJ databases">
        <authorList>
            <person name="Lee S.D."/>
        </authorList>
    </citation>
    <scope>NUCLEOTIDE SEQUENCE [LARGE SCALE GENOMIC DNA]</scope>
    <source>
        <strain evidence="8 9">SAP-6</strain>
    </source>
</reference>
<dbReference type="GO" id="GO:0009401">
    <property type="term" value="P:phosphoenolpyruvate-dependent sugar phosphotransferase system"/>
    <property type="evidence" value="ECO:0007669"/>
    <property type="project" value="UniProtKB-KW"/>
</dbReference>
<dbReference type="GO" id="GO:1904659">
    <property type="term" value="P:D-glucose transmembrane transport"/>
    <property type="evidence" value="ECO:0007669"/>
    <property type="project" value="TreeGrafter"/>
</dbReference>
<feature type="domain" description="PTS EIIB type-1" evidence="7">
    <location>
        <begin position="25"/>
        <end position="106"/>
    </location>
</feature>
<dbReference type="PROSITE" id="PS01035">
    <property type="entry name" value="PTS_EIIB_TYPE_1_CYS"/>
    <property type="match status" value="1"/>
</dbReference>
<proteinExistence type="predicted"/>
<dbReference type="Gene3D" id="3.30.1360.60">
    <property type="entry name" value="Glucose permease domain IIB"/>
    <property type="match status" value="1"/>
</dbReference>
<evidence type="ECO:0000256" key="1">
    <source>
        <dbReference type="ARBA" id="ARBA00022448"/>
    </source>
</evidence>
<dbReference type="GO" id="GO:0008982">
    <property type="term" value="F:protein-N(PI)-phosphohistidine-sugar phosphotransferase activity"/>
    <property type="evidence" value="ECO:0007669"/>
    <property type="project" value="InterPro"/>
</dbReference>
<reference evidence="8 9" key="2">
    <citation type="submission" date="2020-02" db="EMBL/GenBank/DDBJ databases">
        <title>The new genus of Enterobacteriales.</title>
        <authorList>
            <person name="Kim I.S."/>
        </authorList>
    </citation>
    <scope>NUCLEOTIDE SEQUENCE [LARGE SCALE GENOMIC DNA]</scope>
    <source>
        <strain evidence="8 9">SAP-6</strain>
    </source>
</reference>